<name>A0ACB9M299_BAUVA</name>
<dbReference type="Proteomes" id="UP000828941">
    <property type="component" value="Chromosome 10"/>
</dbReference>
<gene>
    <name evidence="1" type="ORF">L6164_025906</name>
</gene>
<evidence type="ECO:0000313" key="1">
    <source>
        <dbReference type="EMBL" id="KAI4318098.1"/>
    </source>
</evidence>
<comment type="caution">
    <text evidence="1">The sequence shown here is derived from an EMBL/GenBank/DDBJ whole genome shotgun (WGS) entry which is preliminary data.</text>
</comment>
<keyword evidence="2" id="KW-1185">Reference proteome</keyword>
<reference evidence="1 2" key="1">
    <citation type="journal article" date="2022" name="DNA Res.">
        <title>Chromosomal-level genome assembly of the orchid tree Bauhinia variegata (Leguminosae; Cercidoideae) supports the allotetraploid origin hypothesis of Bauhinia.</title>
        <authorList>
            <person name="Zhong Y."/>
            <person name="Chen Y."/>
            <person name="Zheng D."/>
            <person name="Pang J."/>
            <person name="Liu Y."/>
            <person name="Luo S."/>
            <person name="Meng S."/>
            <person name="Qian L."/>
            <person name="Wei D."/>
            <person name="Dai S."/>
            <person name="Zhou R."/>
        </authorList>
    </citation>
    <scope>NUCLEOTIDE SEQUENCE [LARGE SCALE GENOMIC DNA]</scope>
    <source>
        <strain evidence="1">BV-YZ2020</strain>
    </source>
</reference>
<organism evidence="1 2">
    <name type="scientific">Bauhinia variegata</name>
    <name type="common">Purple orchid tree</name>
    <name type="synonym">Phanera variegata</name>
    <dbReference type="NCBI Taxonomy" id="167791"/>
    <lineage>
        <taxon>Eukaryota</taxon>
        <taxon>Viridiplantae</taxon>
        <taxon>Streptophyta</taxon>
        <taxon>Embryophyta</taxon>
        <taxon>Tracheophyta</taxon>
        <taxon>Spermatophyta</taxon>
        <taxon>Magnoliopsida</taxon>
        <taxon>eudicotyledons</taxon>
        <taxon>Gunneridae</taxon>
        <taxon>Pentapetalae</taxon>
        <taxon>rosids</taxon>
        <taxon>fabids</taxon>
        <taxon>Fabales</taxon>
        <taxon>Fabaceae</taxon>
        <taxon>Cercidoideae</taxon>
        <taxon>Cercideae</taxon>
        <taxon>Bauhiniinae</taxon>
        <taxon>Bauhinia</taxon>
    </lineage>
</organism>
<proteinExistence type="predicted"/>
<sequence length="211" mass="23884">MLENSAIQPIIEEDINKQDEESQPIATRRPRREIRRPARYSDNANVVDYNPIAYALAVAENIDSDEPQSYKEAFQHSKPVCTPLATHFKFDASITPSTKEDKEYMSRVPYSSAVGSLMYAMGLIDSLGLDVPKPIIYCDSQSALCLAKNPVYHERSKHIDVKLNFIRDIIENDDFTIEKIATADNPADMLTKPLPTEKFKHSLDLVNVRIV</sequence>
<protein>
    <submittedName>
        <fullName evidence="1">Uncharacterized protein</fullName>
    </submittedName>
</protein>
<evidence type="ECO:0000313" key="2">
    <source>
        <dbReference type="Proteomes" id="UP000828941"/>
    </source>
</evidence>
<dbReference type="EMBL" id="CM039435">
    <property type="protein sequence ID" value="KAI4318098.1"/>
    <property type="molecule type" value="Genomic_DNA"/>
</dbReference>
<accession>A0ACB9M299</accession>